<dbReference type="PANTHER" id="PTHR10900:SF77">
    <property type="entry name" value="FI19380P1"/>
    <property type="match status" value="1"/>
</dbReference>
<feature type="chain" id="PRO_5031547743" evidence="2">
    <location>
        <begin position="25"/>
        <end position="185"/>
    </location>
</feature>
<keyword evidence="5" id="KW-1185">Reference proteome</keyword>
<dbReference type="Pfam" id="PF02469">
    <property type="entry name" value="Fasciclin"/>
    <property type="match status" value="1"/>
</dbReference>
<dbReference type="PANTHER" id="PTHR10900">
    <property type="entry name" value="PERIOSTIN-RELATED"/>
    <property type="match status" value="1"/>
</dbReference>
<proteinExistence type="predicted"/>
<evidence type="ECO:0000259" key="3">
    <source>
        <dbReference type="PROSITE" id="PS50213"/>
    </source>
</evidence>
<feature type="domain" description="FAS1" evidence="3">
    <location>
        <begin position="53"/>
        <end position="182"/>
    </location>
</feature>
<dbReference type="InterPro" id="IPR036378">
    <property type="entry name" value="FAS1_dom_sf"/>
</dbReference>
<dbReference type="SMART" id="SM00554">
    <property type="entry name" value="FAS1"/>
    <property type="match status" value="1"/>
</dbReference>
<accession>A0A7W5UYJ1</accession>
<comment type="caution">
    <text evidence="4">The sequence shown here is derived from an EMBL/GenBank/DDBJ whole genome shotgun (WGS) entry which is preliminary data.</text>
</comment>
<dbReference type="RefSeq" id="WP_183642270.1">
    <property type="nucleotide sequence ID" value="NZ_JACIBV010000001.1"/>
</dbReference>
<sequence>MKGILIAAALTLATSVAGATSASASPQAAAEPFGPACSSVPSSGEGSLTAIADQPVATAASTNPELSTLVTAVKKAGLVETLNSAKAITVFAPTNDAFAAIPKQDLDGVLADKAALTKILTYHVVDGKKAPSDLTDAQLTTLEGGKLTAKGSGQDYTVNEAKVVCGDVPTANATVYVIDKVLMPE</sequence>
<gene>
    <name evidence="4" type="ORF">FHR33_000245</name>
</gene>
<dbReference type="AlphaFoldDB" id="A0A7W5UYJ1"/>
<evidence type="ECO:0000313" key="5">
    <source>
        <dbReference type="Proteomes" id="UP000579945"/>
    </source>
</evidence>
<dbReference type="Gene3D" id="2.30.180.10">
    <property type="entry name" value="FAS1 domain"/>
    <property type="match status" value="1"/>
</dbReference>
<organism evidence="4 5">
    <name type="scientific">Nonomuraea dietziae</name>
    <dbReference type="NCBI Taxonomy" id="65515"/>
    <lineage>
        <taxon>Bacteria</taxon>
        <taxon>Bacillati</taxon>
        <taxon>Actinomycetota</taxon>
        <taxon>Actinomycetes</taxon>
        <taxon>Streptosporangiales</taxon>
        <taxon>Streptosporangiaceae</taxon>
        <taxon>Nonomuraea</taxon>
    </lineage>
</organism>
<dbReference type="PROSITE" id="PS50213">
    <property type="entry name" value="FAS1"/>
    <property type="match status" value="1"/>
</dbReference>
<dbReference type="EMBL" id="JACIBV010000001">
    <property type="protein sequence ID" value="MBB3724385.1"/>
    <property type="molecule type" value="Genomic_DNA"/>
</dbReference>
<dbReference type="GeneID" id="95386904"/>
<evidence type="ECO:0000256" key="2">
    <source>
        <dbReference type="SAM" id="SignalP"/>
    </source>
</evidence>
<dbReference type="GO" id="GO:0031012">
    <property type="term" value="C:extracellular matrix"/>
    <property type="evidence" value="ECO:0007669"/>
    <property type="project" value="TreeGrafter"/>
</dbReference>
<protein>
    <submittedName>
        <fullName evidence="4">Putative surface protein with fasciclin (FAS1) repeats</fullName>
    </submittedName>
</protein>
<keyword evidence="1 2" id="KW-0732">Signal</keyword>
<dbReference type="InterPro" id="IPR000782">
    <property type="entry name" value="FAS1_domain"/>
</dbReference>
<dbReference type="FunFam" id="2.30.180.10:FF:000019">
    <property type="entry name" value="Cell surface lipoprotein"/>
    <property type="match status" value="1"/>
</dbReference>
<dbReference type="GO" id="GO:0050839">
    <property type="term" value="F:cell adhesion molecule binding"/>
    <property type="evidence" value="ECO:0007669"/>
    <property type="project" value="TreeGrafter"/>
</dbReference>
<evidence type="ECO:0000256" key="1">
    <source>
        <dbReference type="ARBA" id="ARBA00022729"/>
    </source>
</evidence>
<dbReference type="InterPro" id="IPR050904">
    <property type="entry name" value="Adhesion/Biosynth-related"/>
</dbReference>
<dbReference type="GO" id="GO:0030198">
    <property type="term" value="P:extracellular matrix organization"/>
    <property type="evidence" value="ECO:0007669"/>
    <property type="project" value="TreeGrafter"/>
</dbReference>
<reference evidence="4 5" key="1">
    <citation type="submission" date="2020-08" db="EMBL/GenBank/DDBJ databases">
        <title>Sequencing the genomes of 1000 actinobacteria strains.</title>
        <authorList>
            <person name="Klenk H.-P."/>
        </authorList>
    </citation>
    <scope>NUCLEOTIDE SEQUENCE [LARGE SCALE GENOMIC DNA]</scope>
    <source>
        <strain evidence="4 5">DSM 44320</strain>
    </source>
</reference>
<name>A0A7W5UYJ1_9ACTN</name>
<dbReference type="Proteomes" id="UP000579945">
    <property type="component" value="Unassembled WGS sequence"/>
</dbReference>
<evidence type="ECO:0000313" key="4">
    <source>
        <dbReference type="EMBL" id="MBB3724385.1"/>
    </source>
</evidence>
<feature type="signal peptide" evidence="2">
    <location>
        <begin position="1"/>
        <end position="24"/>
    </location>
</feature>
<dbReference type="GO" id="GO:0005615">
    <property type="term" value="C:extracellular space"/>
    <property type="evidence" value="ECO:0007669"/>
    <property type="project" value="TreeGrafter"/>
</dbReference>
<dbReference type="GO" id="GO:0007155">
    <property type="term" value="P:cell adhesion"/>
    <property type="evidence" value="ECO:0007669"/>
    <property type="project" value="TreeGrafter"/>
</dbReference>
<dbReference type="SUPFAM" id="SSF82153">
    <property type="entry name" value="FAS1 domain"/>
    <property type="match status" value="1"/>
</dbReference>